<feature type="transmembrane region" description="Helical" evidence="8">
    <location>
        <begin position="351"/>
        <end position="372"/>
    </location>
</feature>
<accession>A0ABM8V8T9</accession>
<dbReference type="PANTHER" id="PTHR23522">
    <property type="entry name" value="BLL5896 PROTEIN"/>
    <property type="match status" value="1"/>
</dbReference>
<keyword evidence="2" id="KW-0813">Transport</keyword>
<feature type="transmembrane region" description="Helical" evidence="8">
    <location>
        <begin position="63"/>
        <end position="84"/>
    </location>
</feature>
<feature type="transmembrane region" description="Helical" evidence="8">
    <location>
        <begin position="222"/>
        <end position="239"/>
    </location>
</feature>
<dbReference type="Pfam" id="PF12832">
    <property type="entry name" value="MFS_1_like"/>
    <property type="match status" value="1"/>
</dbReference>
<feature type="transmembrane region" description="Helical" evidence="8">
    <location>
        <begin position="259"/>
        <end position="278"/>
    </location>
</feature>
<feature type="domain" description="Major facilitator superfamily (MFS) profile" evidence="9">
    <location>
        <begin position="224"/>
        <end position="405"/>
    </location>
</feature>
<keyword evidence="5 8" id="KW-0812">Transmembrane</keyword>
<dbReference type="PANTHER" id="PTHR23522:SF10">
    <property type="entry name" value="3-PHENYLPROPIONIC ACID TRANSPORTER-RELATED"/>
    <property type="match status" value="1"/>
</dbReference>
<evidence type="ECO:0000256" key="1">
    <source>
        <dbReference type="ARBA" id="ARBA00004429"/>
    </source>
</evidence>
<feature type="transmembrane region" description="Helical" evidence="8">
    <location>
        <begin position="310"/>
        <end position="330"/>
    </location>
</feature>
<feature type="transmembrane region" description="Helical" evidence="8">
    <location>
        <begin position="31"/>
        <end position="51"/>
    </location>
</feature>
<keyword evidence="11" id="KW-1185">Reference proteome</keyword>
<dbReference type="SUPFAM" id="SSF103473">
    <property type="entry name" value="MFS general substrate transporter"/>
    <property type="match status" value="1"/>
</dbReference>
<feature type="transmembrane region" description="Helical" evidence="8">
    <location>
        <begin position="158"/>
        <end position="177"/>
    </location>
</feature>
<keyword evidence="7 8" id="KW-0472">Membrane</keyword>
<keyword evidence="6 8" id="KW-1133">Transmembrane helix</keyword>
<dbReference type="PIRSF" id="PIRSF004925">
    <property type="entry name" value="HcaT"/>
    <property type="match status" value="1"/>
</dbReference>
<dbReference type="Proteomes" id="UP000681526">
    <property type="component" value="Unassembled WGS sequence"/>
</dbReference>
<evidence type="ECO:0000259" key="9">
    <source>
        <dbReference type="PROSITE" id="PS50850"/>
    </source>
</evidence>
<evidence type="ECO:0000256" key="5">
    <source>
        <dbReference type="ARBA" id="ARBA00022692"/>
    </source>
</evidence>
<dbReference type="PROSITE" id="PS50850">
    <property type="entry name" value="MFS"/>
    <property type="match status" value="1"/>
</dbReference>
<dbReference type="InterPro" id="IPR020846">
    <property type="entry name" value="MFS_dom"/>
</dbReference>
<protein>
    <submittedName>
        <fullName evidence="10">Hypothetical conserved protein</fullName>
    </submittedName>
</protein>
<keyword evidence="4" id="KW-0997">Cell inner membrane</keyword>
<feature type="transmembrane region" description="Helical" evidence="8">
    <location>
        <begin position="378"/>
        <end position="401"/>
    </location>
</feature>
<feature type="transmembrane region" description="Helical" evidence="8">
    <location>
        <begin position="96"/>
        <end position="114"/>
    </location>
</feature>
<evidence type="ECO:0000313" key="10">
    <source>
        <dbReference type="EMBL" id="CAG5092716.1"/>
    </source>
</evidence>
<organism evidence="10 11">
    <name type="scientific">Thermobacillus xylanilyticus</name>
    <dbReference type="NCBI Taxonomy" id="76633"/>
    <lineage>
        <taxon>Bacteria</taxon>
        <taxon>Bacillati</taxon>
        <taxon>Bacillota</taxon>
        <taxon>Bacilli</taxon>
        <taxon>Bacillales</taxon>
        <taxon>Paenibacillaceae</taxon>
        <taxon>Thermobacillus</taxon>
    </lineage>
</organism>
<dbReference type="EMBL" id="CAJRAY010000097">
    <property type="protein sequence ID" value="CAG5092716.1"/>
    <property type="molecule type" value="Genomic_DNA"/>
</dbReference>
<feature type="transmembrane region" description="Helical" evidence="8">
    <location>
        <begin position="285"/>
        <end position="304"/>
    </location>
</feature>
<comment type="subcellular location">
    <subcellularLocation>
        <location evidence="1">Cell inner membrane</location>
        <topology evidence="1">Multi-pass membrane protein</topology>
    </subcellularLocation>
</comment>
<gene>
    <name evidence="10" type="primary">txxe 2684</name>
    <name evidence="10" type="ORF">TXXE_18580</name>
</gene>
<evidence type="ECO:0000256" key="2">
    <source>
        <dbReference type="ARBA" id="ARBA00022448"/>
    </source>
</evidence>
<evidence type="ECO:0000256" key="7">
    <source>
        <dbReference type="ARBA" id="ARBA00023136"/>
    </source>
</evidence>
<dbReference type="Gene3D" id="1.20.1250.20">
    <property type="entry name" value="MFS general substrate transporter like domains"/>
    <property type="match status" value="2"/>
</dbReference>
<sequence>MADYFDQSGCDTIELVCVKVRQLSGGLLDMFRISLFMFIVFGMFGVVSFYLTPYLLHKGFEAGQIGTIMAVGALVSIVSQPFWGYISDKKKTVKRILFLLLISCLIASTGLFAMEHLLLIIVMYACYMFFSSPIGPLAEALSLSYAQEHRREFGRMRVWGEIGVGVSALSVGYLVKAVGIDKLWIIFLSCGAIAVMAALQLRESKVTPAPVDLKALGKLFMQRRLLWLLLIVLIVGIPHRMNDSMLSLYLKELEAPESIIGIAWFFGTMSTIPAMMFAGRLFRRWNAIGIMTIAAVVYSIRWFIYSATDSAAVLIAAQVLHGATFPLFFLATIHYMMTIVPAELRATGQSAFAVTFAGLGGLVGNAAGGYAIQLFGAGHAYAIGGALALIGAAALVGTYLYNRRL</sequence>
<evidence type="ECO:0000256" key="4">
    <source>
        <dbReference type="ARBA" id="ARBA00022519"/>
    </source>
</evidence>
<evidence type="ECO:0000313" key="11">
    <source>
        <dbReference type="Proteomes" id="UP000681526"/>
    </source>
</evidence>
<comment type="caution">
    <text evidence="10">The sequence shown here is derived from an EMBL/GenBank/DDBJ whole genome shotgun (WGS) entry which is preliminary data.</text>
</comment>
<feature type="transmembrane region" description="Helical" evidence="8">
    <location>
        <begin position="183"/>
        <end position="201"/>
    </location>
</feature>
<evidence type="ECO:0000256" key="6">
    <source>
        <dbReference type="ARBA" id="ARBA00022989"/>
    </source>
</evidence>
<name>A0ABM8V8T9_THEXY</name>
<dbReference type="InterPro" id="IPR024989">
    <property type="entry name" value="MFS_assoc_dom"/>
</dbReference>
<reference evidence="10 11" key="1">
    <citation type="submission" date="2021-04" db="EMBL/GenBank/DDBJ databases">
        <authorList>
            <person name="Rakotoarivonina H."/>
        </authorList>
    </citation>
    <scope>NUCLEOTIDE SEQUENCE [LARGE SCALE GENOMIC DNA]</scope>
    <source>
        <strain evidence="10 11">XE</strain>
    </source>
</reference>
<keyword evidence="3" id="KW-1003">Cell membrane</keyword>
<evidence type="ECO:0000256" key="3">
    <source>
        <dbReference type="ARBA" id="ARBA00022475"/>
    </source>
</evidence>
<evidence type="ECO:0000256" key="8">
    <source>
        <dbReference type="SAM" id="Phobius"/>
    </source>
</evidence>
<dbReference type="InterPro" id="IPR026032">
    <property type="entry name" value="HcaT-like"/>
</dbReference>
<dbReference type="InterPro" id="IPR036259">
    <property type="entry name" value="MFS_trans_sf"/>
</dbReference>
<proteinExistence type="predicted"/>
<feature type="transmembrane region" description="Helical" evidence="8">
    <location>
        <begin position="120"/>
        <end position="146"/>
    </location>
</feature>